<gene>
    <name evidence="2" type="ORF">EKN06_02585</name>
</gene>
<evidence type="ECO:0000313" key="2">
    <source>
        <dbReference type="EMBL" id="RVQ69114.1"/>
    </source>
</evidence>
<dbReference type="SUPFAM" id="SSF110087">
    <property type="entry name" value="DR1885-like metal-binding protein"/>
    <property type="match status" value="1"/>
</dbReference>
<dbReference type="OrthoDB" id="9796962at2"/>
<dbReference type="InterPro" id="IPR058248">
    <property type="entry name" value="Lxx211020-like"/>
</dbReference>
<evidence type="ECO:0000256" key="1">
    <source>
        <dbReference type="SAM" id="SignalP"/>
    </source>
</evidence>
<evidence type="ECO:0000313" key="3">
    <source>
        <dbReference type="Proteomes" id="UP000283003"/>
    </source>
</evidence>
<reference evidence="2 3" key="1">
    <citation type="submission" date="2018-12" db="EMBL/GenBank/DDBJ databases">
        <title>Croceicoccus ponticola sp. nov., a lipolytic bacterium isolated from seawater.</title>
        <authorList>
            <person name="Yoon J.-H."/>
        </authorList>
    </citation>
    <scope>NUCLEOTIDE SEQUENCE [LARGE SCALE GENOMIC DNA]</scope>
    <source>
        <strain evidence="2 3">GM-16</strain>
    </source>
</reference>
<keyword evidence="1" id="KW-0732">Signal</keyword>
<keyword evidence="3" id="KW-1185">Reference proteome</keyword>
<name>A0A437H0E6_9SPHN</name>
<dbReference type="AlphaFoldDB" id="A0A437H0E6"/>
<dbReference type="InterPro" id="IPR036182">
    <property type="entry name" value="PCuAC_sf"/>
</dbReference>
<feature type="signal peptide" evidence="1">
    <location>
        <begin position="1"/>
        <end position="23"/>
    </location>
</feature>
<comment type="caution">
    <text evidence="2">The sequence shown here is derived from an EMBL/GenBank/DDBJ whole genome shotgun (WGS) entry which is preliminary data.</text>
</comment>
<dbReference type="PANTHER" id="PTHR36302:SF1">
    <property type="entry name" value="COPPER CHAPERONE PCU(A)C"/>
    <property type="match status" value="1"/>
</dbReference>
<feature type="chain" id="PRO_5019087732" evidence="1">
    <location>
        <begin position="24"/>
        <end position="174"/>
    </location>
</feature>
<dbReference type="Pfam" id="PF04314">
    <property type="entry name" value="PCuAC"/>
    <property type="match status" value="1"/>
</dbReference>
<accession>A0A437H0E6</accession>
<sequence>MRITPVFMSLALSLALSACGSEAPDPVPAETVDVPVAADGPKGVSLTDAQVRMPAVGGRPGSAYFMISSDEPRTITGVAVMGAGRTEMHESAMVDGVMSMKKVETVALEPGEPHAFKTGGHHVMLFDMDATIAPGGTTDLTITFDNGDKASIAAKVVGAGGMDMGDHDMAGMEH</sequence>
<organism evidence="2 3">
    <name type="scientific">Croceicoccus ponticola</name>
    <dbReference type="NCBI Taxonomy" id="2217664"/>
    <lineage>
        <taxon>Bacteria</taxon>
        <taxon>Pseudomonadati</taxon>
        <taxon>Pseudomonadota</taxon>
        <taxon>Alphaproteobacteria</taxon>
        <taxon>Sphingomonadales</taxon>
        <taxon>Erythrobacteraceae</taxon>
        <taxon>Croceicoccus</taxon>
    </lineage>
</organism>
<dbReference type="PANTHER" id="PTHR36302">
    <property type="entry name" value="BLR7088 PROTEIN"/>
    <property type="match status" value="1"/>
</dbReference>
<dbReference type="InterPro" id="IPR007410">
    <property type="entry name" value="LpqE-like"/>
</dbReference>
<proteinExistence type="predicted"/>
<dbReference type="Proteomes" id="UP000283003">
    <property type="component" value="Unassembled WGS sequence"/>
</dbReference>
<dbReference type="PROSITE" id="PS51257">
    <property type="entry name" value="PROKAR_LIPOPROTEIN"/>
    <property type="match status" value="1"/>
</dbReference>
<dbReference type="EMBL" id="RXOL01000001">
    <property type="protein sequence ID" value="RVQ69114.1"/>
    <property type="molecule type" value="Genomic_DNA"/>
</dbReference>
<protein>
    <submittedName>
        <fullName evidence="2">Copper chaperone PCu(A)C</fullName>
    </submittedName>
</protein>
<dbReference type="Gene3D" id="2.60.40.1890">
    <property type="entry name" value="PCu(A)C copper chaperone"/>
    <property type="match status" value="1"/>
</dbReference>